<dbReference type="InterPro" id="IPR029063">
    <property type="entry name" value="SAM-dependent_MTases_sf"/>
</dbReference>
<dbReference type="GO" id="GO:0032259">
    <property type="term" value="P:methylation"/>
    <property type="evidence" value="ECO:0007669"/>
    <property type="project" value="UniProtKB-KW"/>
</dbReference>
<keyword evidence="4 10" id="KW-0808">Transferase</keyword>
<dbReference type="AlphaFoldDB" id="A0A1H0MEZ1"/>
<evidence type="ECO:0000256" key="1">
    <source>
        <dbReference type="ARBA" id="ARBA00006594"/>
    </source>
</evidence>
<dbReference type="PROSITE" id="PS00092">
    <property type="entry name" value="N6_MTASE"/>
    <property type="match status" value="1"/>
</dbReference>
<reference evidence="10 12" key="1">
    <citation type="submission" date="2016-10" db="EMBL/GenBank/DDBJ databases">
        <authorList>
            <person name="de Groot N.N."/>
        </authorList>
    </citation>
    <scope>NUCLEOTIDE SEQUENCE [LARGE SCALE GENOMIC DNA]</scope>
    <source>
        <strain evidence="10 12">BS3776</strain>
    </source>
</reference>
<dbReference type="PRINTS" id="PR00506">
    <property type="entry name" value="D21N6MTFRASE"/>
</dbReference>
<evidence type="ECO:0000313" key="11">
    <source>
        <dbReference type="Proteomes" id="UP000186756"/>
    </source>
</evidence>
<dbReference type="GO" id="GO:0009007">
    <property type="term" value="F:site-specific DNA-methyltransferase (adenine-specific) activity"/>
    <property type="evidence" value="ECO:0007669"/>
    <property type="project" value="UniProtKB-EC"/>
</dbReference>
<comment type="catalytic activity">
    <reaction evidence="6">
        <text>a 2'-deoxyadenosine in DNA + S-adenosyl-L-methionine = an N(6)-methyl-2'-deoxyadenosine in DNA + S-adenosyl-L-homocysteine + H(+)</text>
        <dbReference type="Rhea" id="RHEA:15197"/>
        <dbReference type="Rhea" id="RHEA-COMP:12418"/>
        <dbReference type="Rhea" id="RHEA-COMP:12419"/>
        <dbReference type="ChEBI" id="CHEBI:15378"/>
        <dbReference type="ChEBI" id="CHEBI:57856"/>
        <dbReference type="ChEBI" id="CHEBI:59789"/>
        <dbReference type="ChEBI" id="CHEBI:90615"/>
        <dbReference type="ChEBI" id="CHEBI:90616"/>
        <dbReference type="EC" id="2.1.1.72"/>
    </reaction>
</comment>
<organism evidence="10 12">
    <name type="scientific">Pseudomonas reinekei</name>
    <dbReference type="NCBI Taxonomy" id="395598"/>
    <lineage>
        <taxon>Bacteria</taxon>
        <taxon>Pseudomonadati</taxon>
        <taxon>Pseudomonadota</taxon>
        <taxon>Gammaproteobacteria</taxon>
        <taxon>Pseudomonadales</taxon>
        <taxon>Pseudomonadaceae</taxon>
        <taxon>Pseudomonas</taxon>
    </lineage>
</organism>
<dbReference type="GO" id="GO:0008170">
    <property type="term" value="F:N-methyltransferase activity"/>
    <property type="evidence" value="ECO:0007669"/>
    <property type="project" value="InterPro"/>
</dbReference>
<keyword evidence="5" id="KW-0949">S-adenosyl-L-methionine</keyword>
<dbReference type="EMBL" id="MSTQ01000010">
    <property type="protein sequence ID" value="OLU01666.1"/>
    <property type="molecule type" value="Genomic_DNA"/>
</dbReference>
<dbReference type="InterPro" id="IPR002052">
    <property type="entry name" value="DNA_methylase_N6_adenine_CS"/>
</dbReference>
<evidence type="ECO:0000313" key="8">
    <source>
        <dbReference type="EMBL" id="KAB0484856.1"/>
    </source>
</evidence>
<dbReference type="EMBL" id="LT629709">
    <property type="protein sequence ID" value="SDO78891.1"/>
    <property type="molecule type" value="Genomic_DNA"/>
</dbReference>
<dbReference type="REBASE" id="162834">
    <property type="entry name" value="M.Pre3776ORF1868P"/>
</dbReference>
<dbReference type="Proteomes" id="UP000460142">
    <property type="component" value="Unassembled WGS sequence"/>
</dbReference>
<proteinExistence type="inferred from homology"/>
<evidence type="ECO:0000256" key="4">
    <source>
        <dbReference type="ARBA" id="ARBA00022679"/>
    </source>
</evidence>
<accession>A0A1H0MEZ1</accession>
<dbReference type="EMBL" id="VZPS01000009">
    <property type="protein sequence ID" value="KAB0484856.1"/>
    <property type="molecule type" value="Genomic_DNA"/>
</dbReference>
<reference evidence="9" key="2">
    <citation type="submission" date="2017-01" db="EMBL/GenBank/DDBJ databases">
        <authorList>
            <person name="Mah S.A."/>
            <person name="Swanson W.J."/>
            <person name="Moy G.W."/>
            <person name="Vacquier V.D."/>
        </authorList>
    </citation>
    <scope>NUCLEOTIDE SEQUENCE [LARGE SCALE GENOMIC DNA]</scope>
    <source>
        <strain evidence="9">MT1</strain>
    </source>
</reference>
<dbReference type="Proteomes" id="UP000198549">
    <property type="component" value="Chromosome I"/>
</dbReference>
<evidence type="ECO:0000313" key="12">
    <source>
        <dbReference type="Proteomes" id="UP000198549"/>
    </source>
</evidence>
<dbReference type="Pfam" id="PF01555">
    <property type="entry name" value="N6_N4_Mtase"/>
    <property type="match status" value="1"/>
</dbReference>
<evidence type="ECO:0000313" key="13">
    <source>
        <dbReference type="Proteomes" id="UP000460142"/>
    </source>
</evidence>
<reference evidence="8 13" key="4">
    <citation type="submission" date="2019-09" db="EMBL/GenBank/DDBJ databases">
        <title>Draft genome sequences of 48 bacterial type strains from the CCUG.</title>
        <authorList>
            <person name="Tunovic T."/>
            <person name="Pineiro-Iglesias B."/>
            <person name="Unosson C."/>
            <person name="Inganas E."/>
            <person name="Ohlen M."/>
            <person name="Cardew S."/>
            <person name="Jensie-Markopoulos S."/>
            <person name="Salva-Serra F."/>
            <person name="Jaen-Luchoro D."/>
            <person name="Karlsson R."/>
            <person name="Svensson-Stadler L."/>
            <person name="Chun J."/>
            <person name="Moore E."/>
        </authorList>
    </citation>
    <scope>NUCLEOTIDE SEQUENCE [LARGE SCALE GENOMIC DNA]</scope>
    <source>
        <strain evidence="8 13">CCUG 53116</strain>
    </source>
</reference>
<feature type="domain" description="DNA methylase N-4/N-6" evidence="7">
    <location>
        <begin position="61"/>
        <end position="418"/>
    </location>
</feature>
<evidence type="ECO:0000313" key="9">
    <source>
        <dbReference type="EMBL" id="OLU01666.1"/>
    </source>
</evidence>
<dbReference type="Gene3D" id="3.40.50.150">
    <property type="entry name" value="Vaccinia Virus protein VP39"/>
    <property type="match status" value="1"/>
</dbReference>
<reference evidence="11" key="3">
    <citation type="submission" date="2017-01" db="EMBL/GenBank/DDBJ databases">
        <authorList>
            <person name="Poblete-Castro I."/>
        </authorList>
    </citation>
    <scope>NUCLEOTIDE SEQUENCE [LARGE SCALE GENOMIC DNA]</scope>
    <source>
        <strain evidence="11">DSM 18361 / CCUG 53116 / MT1</strain>
    </source>
</reference>
<dbReference type="InterPro" id="IPR002295">
    <property type="entry name" value="N4/N6-MTase_EcoPI_Mod-like"/>
</dbReference>
<dbReference type="Proteomes" id="UP000186756">
    <property type="component" value="Unassembled WGS sequence"/>
</dbReference>
<comment type="similarity">
    <text evidence="1">Belongs to the N(4)/N(6)-methyltransferase family.</text>
</comment>
<evidence type="ECO:0000256" key="5">
    <source>
        <dbReference type="ARBA" id="ARBA00022691"/>
    </source>
</evidence>
<dbReference type="GO" id="GO:0003677">
    <property type="term" value="F:DNA binding"/>
    <property type="evidence" value="ECO:0007669"/>
    <property type="project" value="InterPro"/>
</dbReference>
<keyword evidence="3 10" id="KW-0489">Methyltransferase</keyword>
<evidence type="ECO:0000256" key="6">
    <source>
        <dbReference type="ARBA" id="ARBA00047942"/>
    </source>
</evidence>
<dbReference type="OrthoDB" id="9816043at2"/>
<evidence type="ECO:0000256" key="3">
    <source>
        <dbReference type="ARBA" id="ARBA00022603"/>
    </source>
</evidence>
<evidence type="ECO:0000256" key="2">
    <source>
        <dbReference type="ARBA" id="ARBA00011900"/>
    </source>
</evidence>
<protein>
    <recommendedName>
        <fullName evidence="2">site-specific DNA-methyltransferase (adenine-specific)</fullName>
        <ecNumber evidence="2">2.1.1.72</ecNumber>
    </recommendedName>
</protein>
<dbReference type="InterPro" id="IPR002941">
    <property type="entry name" value="DNA_methylase_N4/N6"/>
</dbReference>
<evidence type="ECO:0000313" key="10">
    <source>
        <dbReference type="EMBL" id="SDO78891.1"/>
    </source>
</evidence>
<dbReference type="EC" id="2.1.1.72" evidence="2"/>
<evidence type="ECO:0000259" key="7">
    <source>
        <dbReference type="Pfam" id="PF01555"/>
    </source>
</evidence>
<name>A0A1H0MEZ1_PSERE</name>
<gene>
    <name evidence="9" type="ORF">BVK86_18140</name>
    <name evidence="8" type="ORF">F7R15_16250</name>
    <name evidence="10" type="ORF">SAMN04490202_1868</name>
</gene>
<dbReference type="RefSeq" id="WP_075947711.1">
    <property type="nucleotide sequence ID" value="NZ_LT629709.1"/>
</dbReference>
<sequence>MPTLNWIGKEAVETHHKEIPFRLIEPVPELSCGDHESGNLVVQGDNLLALKALLPRFAGQVKCIYIDPPYNTGNEGWVYNDNVNSPEILKWLGETVGKEGETLDRHDRWLCMMYPRLLLLKQFLREDGAIFVSIDDNELGNLQALMREVFGAGNEVATVVWEKGKKGDSKLVSVTHEYIVAFARNKSLLKAQKITWRRKKPGVEEVLEYYNSLRKNNGEDHVQIRKEMMAWYRAMPKTDPRKGHKHYNWSDSKGLYFAADFAGPDDGRENRPRYPIPHPITKQDCAMPSTGWRWEEDTTKAALADVPPRIHFGKDHTTIPNRKSYLFEVDEEPMMSVIYKDGRGATLEVESILGAGAFPFPKDSEVIADLIGMVTEPGDIVLDSFGGSGTTAHAVLKRNQHLTTPLRFILIEIEKDTAENKTRERIKKAVEGFTPLAGKKKTPVPGLGGGFQYCQLSEQTLFQTDGLIRPEVRFDQLAEFVWFMETGVGISRSSLVGRVHPSPFLGLYKGRAVFLLHGNILDDQQGADGNVLNSRTLAYLAELLPDFDGPRVIYGARTRLDKAKLARLNITFHQLPYELAIKTWF</sequence>
<dbReference type="SUPFAM" id="SSF53335">
    <property type="entry name" value="S-adenosyl-L-methionine-dependent methyltransferases"/>
    <property type="match status" value="1"/>
</dbReference>
<keyword evidence="11" id="KW-1185">Reference proteome</keyword>